<gene>
    <name evidence="5" type="ORF">V5799_011598</name>
</gene>
<comment type="subcellular location">
    <subcellularLocation>
        <location evidence="1">Peroxisome</location>
    </subcellularLocation>
</comment>
<sequence>MCAKVNEETIPGEEKSCGVRHANRTLDLVDIQKAAEMSVTIDAGVVRHQIQDMDIPEVDFGTFLWETCSHYGDRIAVTEQDGASCSYTQLRERWLRVAAGLQRRGFGPDQLACVHAANSGDLLLAVGGTFLAGGGIVFSKAVMTPNAFESVDKVFIGGSTAPAALLKEAQVKFSFKFISQGYGLTETCGSVTSTGLKDCGFGSVGKPVPMVQVKVVDSKTGRKLGPGEKGEICVKAPFTFMGYVNKARETAEVYDDEGFVQTGDVGFYDERGDLYVTGRLKELIKCMDLQIEPAEIERLLLQDPAVCEALVAGVPHEQFGEAVRAFVVLSQGRAPDENTRERLRRTVAEALPNHEHLHGGVEFVDHIPKSETGKSIRAVLRDAYLQGQVSIRQ</sequence>
<reference evidence="5 6" key="1">
    <citation type="journal article" date="2023" name="Arcadia Sci">
        <title>De novo assembly of a long-read Amblyomma americanum tick genome.</title>
        <authorList>
            <person name="Chou S."/>
            <person name="Poskanzer K.E."/>
            <person name="Rollins M."/>
            <person name="Thuy-Boun P.S."/>
        </authorList>
    </citation>
    <scope>NUCLEOTIDE SEQUENCE [LARGE SCALE GENOMIC DNA]</scope>
    <source>
        <strain evidence="5">F_SG_1</strain>
        <tissue evidence="5">Salivary glands</tissue>
    </source>
</reference>
<dbReference type="InterPro" id="IPR045851">
    <property type="entry name" value="AMP-bd_C_sf"/>
</dbReference>
<dbReference type="Pfam" id="PF13193">
    <property type="entry name" value="AMP-binding_C"/>
    <property type="match status" value="1"/>
</dbReference>
<feature type="domain" description="AMP-dependent synthetase/ligase" evidence="3">
    <location>
        <begin position="65"/>
        <end position="144"/>
    </location>
</feature>
<dbReference type="InterPro" id="IPR000873">
    <property type="entry name" value="AMP-dep_synth/lig_dom"/>
</dbReference>
<dbReference type="PANTHER" id="PTHR24096:SF422">
    <property type="entry name" value="BCDNA.GH02901"/>
    <property type="match status" value="1"/>
</dbReference>
<dbReference type="Proteomes" id="UP001321473">
    <property type="component" value="Unassembled WGS sequence"/>
</dbReference>
<evidence type="ECO:0000256" key="1">
    <source>
        <dbReference type="ARBA" id="ARBA00004275"/>
    </source>
</evidence>
<feature type="domain" description="AMP-dependent synthetase/ligase" evidence="3">
    <location>
        <begin position="147"/>
        <end position="243"/>
    </location>
</feature>
<evidence type="ECO:0008006" key="7">
    <source>
        <dbReference type="Google" id="ProtNLM"/>
    </source>
</evidence>
<dbReference type="GO" id="GO:0005777">
    <property type="term" value="C:peroxisome"/>
    <property type="evidence" value="ECO:0007669"/>
    <property type="project" value="UniProtKB-SubCell"/>
</dbReference>
<keyword evidence="2" id="KW-0576">Peroxisome</keyword>
<dbReference type="InterPro" id="IPR042099">
    <property type="entry name" value="ANL_N_sf"/>
</dbReference>
<dbReference type="AlphaFoldDB" id="A0AAQ4EGE8"/>
<evidence type="ECO:0000313" key="5">
    <source>
        <dbReference type="EMBL" id="KAK8773869.1"/>
    </source>
</evidence>
<feature type="domain" description="AMP-binding enzyme C-terminal" evidence="4">
    <location>
        <begin position="295"/>
        <end position="374"/>
    </location>
</feature>
<dbReference type="Gene3D" id="3.40.50.12780">
    <property type="entry name" value="N-terminal domain of ligase-like"/>
    <property type="match status" value="2"/>
</dbReference>
<evidence type="ECO:0000313" key="6">
    <source>
        <dbReference type="Proteomes" id="UP001321473"/>
    </source>
</evidence>
<protein>
    <recommendedName>
        <fullName evidence="7">Acyl-coa synthetase</fullName>
    </recommendedName>
</protein>
<dbReference type="EMBL" id="JARKHS020016194">
    <property type="protein sequence ID" value="KAK8773869.1"/>
    <property type="molecule type" value="Genomic_DNA"/>
</dbReference>
<name>A0AAQ4EGE8_AMBAM</name>
<dbReference type="PANTHER" id="PTHR24096">
    <property type="entry name" value="LONG-CHAIN-FATTY-ACID--COA LIGASE"/>
    <property type="match status" value="1"/>
</dbReference>
<dbReference type="Pfam" id="PF00501">
    <property type="entry name" value="AMP-binding"/>
    <property type="match status" value="2"/>
</dbReference>
<accession>A0AAQ4EGE8</accession>
<keyword evidence="6" id="KW-1185">Reference proteome</keyword>
<proteinExistence type="predicted"/>
<evidence type="ECO:0000259" key="4">
    <source>
        <dbReference type="Pfam" id="PF13193"/>
    </source>
</evidence>
<evidence type="ECO:0000259" key="3">
    <source>
        <dbReference type="Pfam" id="PF00501"/>
    </source>
</evidence>
<comment type="caution">
    <text evidence="5">The sequence shown here is derived from an EMBL/GenBank/DDBJ whole genome shotgun (WGS) entry which is preliminary data.</text>
</comment>
<dbReference type="InterPro" id="IPR025110">
    <property type="entry name" value="AMP-bd_C"/>
</dbReference>
<dbReference type="GO" id="GO:0016405">
    <property type="term" value="F:CoA-ligase activity"/>
    <property type="evidence" value="ECO:0007669"/>
    <property type="project" value="TreeGrafter"/>
</dbReference>
<dbReference type="Gene3D" id="3.30.300.30">
    <property type="match status" value="1"/>
</dbReference>
<evidence type="ECO:0000256" key="2">
    <source>
        <dbReference type="ARBA" id="ARBA00023140"/>
    </source>
</evidence>
<dbReference type="SUPFAM" id="SSF56801">
    <property type="entry name" value="Acetyl-CoA synthetase-like"/>
    <property type="match status" value="2"/>
</dbReference>
<organism evidence="5 6">
    <name type="scientific">Amblyomma americanum</name>
    <name type="common">Lone star tick</name>
    <dbReference type="NCBI Taxonomy" id="6943"/>
    <lineage>
        <taxon>Eukaryota</taxon>
        <taxon>Metazoa</taxon>
        <taxon>Ecdysozoa</taxon>
        <taxon>Arthropoda</taxon>
        <taxon>Chelicerata</taxon>
        <taxon>Arachnida</taxon>
        <taxon>Acari</taxon>
        <taxon>Parasitiformes</taxon>
        <taxon>Ixodida</taxon>
        <taxon>Ixodoidea</taxon>
        <taxon>Ixodidae</taxon>
        <taxon>Amblyomminae</taxon>
        <taxon>Amblyomma</taxon>
    </lineage>
</organism>